<dbReference type="PANTHER" id="PTHR16222">
    <property type="entry name" value="ADP-RIBOSYLGLYCOHYDROLASE"/>
    <property type="match status" value="1"/>
</dbReference>
<dbReference type="AlphaFoldDB" id="A0A914PYC7"/>
<comment type="similarity">
    <text evidence="1">Belongs to the ADP-ribosylglycohydrolase family.</text>
</comment>
<dbReference type="GO" id="GO:0005634">
    <property type="term" value="C:nucleus"/>
    <property type="evidence" value="ECO:0007669"/>
    <property type="project" value="TreeGrafter"/>
</dbReference>
<evidence type="ECO:0000256" key="6">
    <source>
        <dbReference type="ARBA" id="ARBA00042471"/>
    </source>
</evidence>
<evidence type="ECO:0000313" key="14">
    <source>
        <dbReference type="WBParaSite" id="PDA_v2.g19856.t1"/>
    </source>
</evidence>
<feature type="binding site" evidence="12">
    <location>
        <position position="311"/>
    </location>
    <ligand>
        <name>Mg(2+)</name>
        <dbReference type="ChEBI" id="CHEBI:18420"/>
        <label>1</label>
    </ligand>
</feature>
<comment type="catalytic activity">
    <reaction evidence="11">
        <text>alpha-NAD(+) + H2O = ADP-D-ribose + nicotinamide + H(+)</text>
        <dbReference type="Rhea" id="RHEA:68792"/>
        <dbReference type="ChEBI" id="CHEBI:15377"/>
        <dbReference type="ChEBI" id="CHEBI:15378"/>
        <dbReference type="ChEBI" id="CHEBI:17154"/>
        <dbReference type="ChEBI" id="CHEBI:57967"/>
        <dbReference type="ChEBI" id="CHEBI:77017"/>
    </reaction>
</comment>
<protein>
    <recommendedName>
        <fullName evidence="4">ADP-ribosylhydrolase ARH3</fullName>
        <ecNumber evidence="2">3.2.1.143</ecNumber>
    </recommendedName>
    <alternativeName>
        <fullName evidence="5">ADP-ribose glycohydrolase ARH3</fullName>
    </alternativeName>
    <alternativeName>
        <fullName evidence="6">ADP-ribosylhydrolase 3</fullName>
    </alternativeName>
    <alternativeName>
        <fullName evidence="9">O-acetyl-ADP-ribose deacetylase ARH3</fullName>
    </alternativeName>
    <alternativeName>
        <fullName evidence="10">Poly(ADP-ribose) glycohydrolase ARH3</fullName>
    </alternativeName>
    <alternativeName>
        <fullName evidence="8">[Protein ADP-ribosylarginine] hydrolase-like protein 2</fullName>
    </alternativeName>
    <alternativeName>
        <fullName evidence="7">[Protein ADP-ribosylserine] hydrolase</fullName>
    </alternativeName>
</protein>
<evidence type="ECO:0000256" key="7">
    <source>
        <dbReference type="ARBA" id="ARBA00042722"/>
    </source>
</evidence>
<dbReference type="EC" id="3.2.1.143" evidence="2"/>
<feature type="binding site" evidence="12">
    <location>
        <position position="75"/>
    </location>
    <ligand>
        <name>Mg(2+)</name>
        <dbReference type="ChEBI" id="CHEBI:18420"/>
        <label>1</label>
    </ligand>
</feature>
<keyword evidence="3" id="KW-0378">Hydrolase</keyword>
<keyword evidence="12" id="KW-0479">Metal-binding</keyword>
<evidence type="ECO:0000256" key="10">
    <source>
        <dbReference type="ARBA" id="ARBA00043193"/>
    </source>
</evidence>
<evidence type="ECO:0000256" key="4">
    <source>
        <dbReference type="ARBA" id="ARBA00041057"/>
    </source>
</evidence>
<dbReference type="Gene3D" id="1.10.4080.10">
    <property type="entry name" value="ADP-ribosylation/Crystallin J1"/>
    <property type="match status" value="1"/>
</dbReference>
<evidence type="ECO:0000256" key="1">
    <source>
        <dbReference type="ARBA" id="ARBA00010702"/>
    </source>
</evidence>
<dbReference type="InterPro" id="IPR036705">
    <property type="entry name" value="Ribosyl_crysJ1_sf"/>
</dbReference>
<feature type="binding site" evidence="12">
    <location>
        <position position="74"/>
    </location>
    <ligand>
        <name>Mg(2+)</name>
        <dbReference type="ChEBI" id="CHEBI:18420"/>
        <label>1</label>
    </ligand>
</feature>
<accession>A0A914PYC7</accession>
<feature type="binding site" evidence="12">
    <location>
        <position position="73"/>
    </location>
    <ligand>
        <name>Mg(2+)</name>
        <dbReference type="ChEBI" id="CHEBI:18420"/>
        <label>1</label>
    </ligand>
</feature>
<dbReference type="GO" id="GO:0046872">
    <property type="term" value="F:metal ion binding"/>
    <property type="evidence" value="ECO:0007669"/>
    <property type="project" value="UniProtKB-KW"/>
</dbReference>
<evidence type="ECO:0000256" key="8">
    <source>
        <dbReference type="ARBA" id="ARBA00042850"/>
    </source>
</evidence>
<dbReference type="GO" id="GO:0005739">
    <property type="term" value="C:mitochondrion"/>
    <property type="evidence" value="ECO:0007669"/>
    <property type="project" value="TreeGrafter"/>
</dbReference>
<feature type="binding site" evidence="12">
    <location>
        <position position="312"/>
    </location>
    <ligand>
        <name>Mg(2+)</name>
        <dbReference type="ChEBI" id="CHEBI:18420"/>
        <label>1</label>
    </ligand>
</feature>
<evidence type="ECO:0000256" key="2">
    <source>
        <dbReference type="ARBA" id="ARBA00012255"/>
    </source>
</evidence>
<dbReference type="PANTHER" id="PTHR16222:SF24">
    <property type="entry name" value="ADP-RIBOSYLHYDROLASE ARH3"/>
    <property type="match status" value="1"/>
</dbReference>
<dbReference type="WBParaSite" id="PDA_v2.g19856.t1">
    <property type="protein sequence ID" value="PDA_v2.g19856.t1"/>
    <property type="gene ID" value="PDA_v2.g19856"/>
</dbReference>
<dbReference type="InterPro" id="IPR005502">
    <property type="entry name" value="Ribosyl_crysJ1"/>
</dbReference>
<keyword evidence="12" id="KW-0460">Magnesium</keyword>
<dbReference type="Proteomes" id="UP000887578">
    <property type="component" value="Unplaced"/>
</dbReference>
<keyword evidence="13" id="KW-1185">Reference proteome</keyword>
<feature type="binding site" evidence="12">
    <location>
        <position position="309"/>
    </location>
    <ligand>
        <name>Mg(2+)</name>
        <dbReference type="ChEBI" id="CHEBI:18420"/>
        <label>1</label>
    </ligand>
</feature>
<evidence type="ECO:0000256" key="9">
    <source>
        <dbReference type="ARBA" id="ARBA00043187"/>
    </source>
</evidence>
<evidence type="ECO:0000256" key="3">
    <source>
        <dbReference type="ARBA" id="ARBA00022801"/>
    </source>
</evidence>
<evidence type="ECO:0000256" key="12">
    <source>
        <dbReference type="PIRSR" id="PIRSR605502-1"/>
    </source>
</evidence>
<evidence type="ECO:0000256" key="5">
    <source>
        <dbReference type="ARBA" id="ARBA00042398"/>
    </source>
</evidence>
<proteinExistence type="inferred from homology"/>
<organism evidence="13 14">
    <name type="scientific">Panagrolaimus davidi</name>
    <dbReference type="NCBI Taxonomy" id="227884"/>
    <lineage>
        <taxon>Eukaryota</taxon>
        <taxon>Metazoa</taxon>
        <taxon>Ecdysozoa</taxon>
        <taxon>Nematoda</taxon>
        <taxon>Chromadorea</taxon>
        <taxon>Rhabditida</taxon>
        <taxon>Tylenchina</taxon>
        <taxon>Panagrolaimomorpha</taxon>
        <taxon>Panagrolaimoidea</taxon>
        <taxon>Panagrolaimidae</taxon>
        <taxon>Panagrolaimus</taxon>
    </lineage>
</organism>
<dbReference type="GO" id="GO:0004649">
    <property type="term" value="F:poly(ADP-ribose) glycohydrolase activity"/>
    <property type="evidence" value="ECO:0007669"/>
    <property type="project" value="UniProtKB-EC"/>
</dbReference>
<dbReference type="InterPro" id="IPR050792">
    <property type="entry name" value="ADP-ribosylglycohydrolase"/>
</dbReference>
<sequence length="378" mass="41619">MQGEEAEMKRKIWGAFYGQVIGDALGVTYEFMNVEKTTARIAAVREKAGRKNVDSILPMIGCEERGVKAGQFTDDTEMALSLARSLIAKKDFDKVDVACAYSFWLCATQPTDSGMTTQNALRADIFYDPALKFTPNWRQEMSEEQKHQIFEKVQQNVQTYNIQSLSNGALMRISPLAIAFRKLSISQLREIAKADASLTHANPIVADAVATYCVALAALLKGKSNTEAFDEAFASAETTMVQEYLKDAKTHDIPVKLSQKDLSKPFTTIKGDDQYQGYIGVAFQSAFYQLLHAKAFASGLENAIARGGDTDTNGCIVGALIGARFGVDEIPREWIDTVRAAEPCELSLDGSRKNMDLTFLSIKDVDEFLPKLADISQA</sequence>
<reference evidence="14" key="1">
    <citation type="submission" date="2022-11" db="UniProtKB">
        <authorList>
            <consortium name="WormBaseParasite"/>
        </authorList>
    </citation>
    <scope>IDENTIFICATION</scope>
</reference>
<dbReference type="SUPFAM" id="SSF101478">
    <property type="entry name" value="ADP-ribosylglycohydrolase"/>
    <property type="match status" value="1"/>
</dbReference>
<evidence type="ECO:0000313" key="13">
    <source>
        <dbReference type="Proteomes" id="UP000887578"/>
    </source>
</evidence>
<comment type="cofactor">
    <cofactor evidence="12">
        <name>Mg(2+)</name>
        <dbReference type="ChEBI" id="CHEBI:18420"/>
    </cofactor>
    <text evidence="12">Binds 2 magnesium ions per subunit.</text>
</comment>
<name>A0A914PYC7_9BILA</name>
<dbReference type="Pfam" id="PF03747">
    <property type="entry name" value="ADP_ribosyl_GH"/>
    <property type="match status" value="1"/>
</dbReference>
<evidence type="ECO:0000256" key="11">
    <source>
        <dbReference type="ARBA" id="ARBA00049015"/>
    </source>
</evidence>